<keyword evidence="2" id="KW-1185">Reference proteome</keyword>
<evidence type="ECO:0000313" key="2">
    <source>
        <dbReference type="Proteomes" id="UP000324222"/>
    </source>
</evidence>
<accession>A0A5B7I4V9</accession>
<dbReference type="EMBL" id="VSRR010044542">
    <property type="protein sequence ID" value="MPC76909.1"/>
    <property type="molecule type" value="Genomic_DNA"/>
</dbReference>
<proteinExistence type="predicted"/>
<dbReference type="AlphaFoldDB" id="A0A5B7I4V9"/>
<reference evidence="1 2" key="1">
    <citation type="submission" date="2019-05" db="EMBL/GenBank/DDBJ databases">
        <title>Another draft genome of Portunus trituberculatus and its Hox gene families provides insights of decapod evolution.</title>
        <authorList>
            <person name="Jeong J.-H."/>
            <person name="Song I."/>
            <person name="Kim S."/>
            <person name="Choi T."/>
            <person name="Kim D."/>
            <person name="Ryu S."/>
            <person name="Kim W."/>
        </authorList>
    </citation>
    <scope>NUCLEOTIDE SEQUENCE [LARGE SCALE GENOMIC DNA]</scope>
    <source>
        <tissue evidence="1">Muscle</tissue>
    </source>
</reference>
<sequence length="82" mass="8881">MGIHVVPACVVRGVGRLRGQQTHGGVEQDCVKSDVWREDKAVVVVEVVLVRLLIALSSPVTVSLLTCFCLPRRELVSGCLNL</sequence>
<comment type="caution">
    <text evidence="1">The sequence shown here is derived from an EMBL/GenBank/DDBJ whole genome shotgun (WGS) entry which is preliminary data.</text>
</comment>
<gene>
    <name evidence="1" type="ORF">E2C01_071344</name>
</gene>
<evidence type="ECO:0000313" key="1">
    <source>
        <dbReference type="EMBL" id="MPC76909.1"/>
    </source>
</evidence>
<dbReference type="Proteomes" id="UP000324222">
    <property type="component" value="Unassembled WGS sequence"/>
</dbReference>
<protein>
    <submittedName>
        <fullName evidence="1">Uncharacterized protein</fullName>
    </submittedName>
</protein>
<name>A0A5B7I4V9_PORTR</name>
<organism evidence="1 2">
    <name type="scientific">Portunus trituberculatus</name>
    <name type="common">Swimming crab</name>
    <name type="synonym">Neptunus trituberculatus</name>
    <dbReference type="NCBI Taxonomy" id="210409"/>
    <lineage>
        <taxon>Eukaryota</taxon>
        <taxon>Metazoa</taxon>
        <taxon>Ecdysozoa</taxon>
        <taxon>Arthropoda</taxon>
        <taxon>Crustacea</taxon>
        <taxon>Multicrustacea</taxon>
        <taxon>Malacostraca</taxon>
        <taxon>Eumalacostraca</taxon>
        <taxon>Eucarida</taxon>
        <taxon>Decapoda</taxon>
        <taxon>Pleocyemata</taxon>
        <taxon>Brachyura</taxon>
        <taxon>Eubrachyura</taxon>
        <taxon>Portunoidea</taxon>
        <taxon>Portunidae</taxon>
        <taxon>Portuninae</taxon>
        <taxon>Portunus</taxon>
    </lineage>
</organism>